<evidence type="ECO:0000313" key="3">
    <source>
        <dbReference type="Proteomes" id="UP001183615"/>
    </source>
</evidence>
<dbReference type="Proteomes" id="UP001183615">
    <property type="component" value="Unassembled WGS sequence"/>
</dbReference>
<proteinExistence type="predicted"/>
<comment type="caution">
    <text evidence="2">The sequence shown here is derived from an EMBL/GenBank/DDBJ whole genome shotgun (WGS) entry which is preliminary data.</text>
</comment>
<feature type="signal peptide" evidence="1">
    <location>
        <begin position="1"/>
        <end position="30"/>
    </location>
</feature>
<evidence type="ECO:0000256" key="1">
    <source>
        <dbReference type="SAM" id="SignalP"/>
    </source>
</evidence>
<sequence length="145" mass="15435">MKLTRRVAGLFSGLIAAFTLTLAGASPASAATWTLEHTPGHPQRICLDPGEGWPNTYFLVPLSGTWSTTITAGISDLPPGSYSDGGKIYPSDVDEDDWQHIGFVHVSIAPAPVGDHVATLWASDGTETQTVPVMISFGQDCYPYD</sequence>
<dbReference type="RefSeq" id="WP_311618943.1">
    <property type="nucleotide sequence ID" value="NZ_JAVREV010000010.1"/>
</dbReference>
<protein>
    <submittedName>
        <fullName evidence="2">DUF5980 family protein</fullName>
    </submittedName>
</protein>
<dbReference type="EMBL" id="JAVREV010000010">
    <property type="protein sequence ID" value="MDT0444691.1"/>
    <property type="molecule type" value="Genomic_DNA"/>
</dbReference>
<dbReference type="Pfam" id="PF19410">
    <property type="entry name" value="DUF5980"/>
    <property type="match status" value="1"/>
</dbReference>
<gene>
    <name evidence="2" type="ORF">RM779_19105</name>
</gene>
<organism evidence="2 3">
    <name type="scientific">Streptomyces johnsoniae</name>
    <dbReference type="NCBI Taxonomy" id="3075532"/>
    <lineage>
        <taxon>Bacteria</taxon>
        <taxon>Bacillati</taxon>
        <taxon>Actinomycetota</taxon>
        <taxon>Actinomycetes</taxon>
        <taxon>Kitasatosporales</taxon>
        <taxon>Streptomycetaceae</taxon>
        <taxon>Streptomyces</taxon>
    </lineage>
</organism>
<name>A0ABU2S7P3_9ACTN</name>
<reference evidence="3" key="1">
    <citation type="submission" date="2023-07" db="EMBL/GenBank/DDBJ databases">
        <title>30 novel species of actinomycetes from the DSMZ collection.</title>
        <authorList>
            <person name="Nouioui I."/>
        </authorList>
    </citation>
    <scope>NUCLEOTIDE SEQUENCE [LARGE SCALE GENOMIC DNA]</scope>
    <source>
        <strain evidence="3">DSM 41886</strain>
    </source>
</reference>
<keyword evidence="1" id="KW-0732">Signal</keyword>
<dbReference type="InterPro" id="IPR046023">
    <property type="entry name" value="DUF5980"/>
</dbReference>
<keyword evidence="3" id="KW-1185">Reference proteome</keyword>
<feature type="chain" id="PRO_5047336749" evidence="1">
    <location>
        <begin position="31"/>
        <end position="145"/>
    </location>
</feature>
<evidence type="ECO:0000313" key="2">
    <source>
        <dbReference type="EMBL" id="MDT0444691.1"/>
    </source>
</evidence>
<accession>A0ABU2S7P3</accession>